<dbReference type="CDD" id="cd06222">
    <property type="entry name" value="RNase_H_like"/>
    <property type="match status" value="1"/>
</dbReference>
<proteinExistence type="predicted"/>
<dbReference type="SUPFAM" id="SSF53098">
    <property type="entry name" value="Ribonuclease H-like"/>
    <property type="match status" value="1"/>
</dbReference>
<accession>A0A7J6I5P6</accession>
<name>A0A7J6I5P6_CANSA</name>
<dbReference type="GO" id="GO:0003676">
    <property type="term" value="F:nucleic acid binding"/>
    <property type="evidence" value="ECO:0007669"/>
    <property type="project" value="InterPro"/>
</dbReference>
<feature type="domain" description="RNase H type-1" evidence="1">
    <location>
        <begin position="334"/>
        <end position="405"/>
    </location>
</feature>
<dbReference type="InterPro" id="IPR036397">
    <property type="entry name" value="RNaseH_sf"/>
</dbReference>
<dbReference type="Gene3D" id="3.30.420.10">
    <property type="entry name" value="Ribonuclease H-like superfamily/Ribonuclease H"/>
    <property type="match status" value="1"/>
</dbReference>
<evidence type="ECO:0000313" key="3">
    <source>
        <dbReference type="EMBL" id="KAF4402877.1"/>
    </source>
</evidence>
<dbReference type="Pfam" id="PF13966">
    <property type="entry name" value="zf-RVT"/>
    <property type="match status" value="1"/>
</dbReference>
<dbReference type="AlphaFoldDB" id="A0A7J6I5P6"/>
<dbReference type="InterPro" id="IPR044730">
    <property type="entry name" value="RNase_H-like_dom_plant"/>
</dbReference>
<dbReference type="EMBL" id="JAATIQ010000006">
    <property type="protein sequence ID" value="KAF4402877.1"/>
    <property type="molecule type" value="Genomic_DNA"/>
</dbReference>
<sequence length="434" mass="48171">MISSLGDNFWNCPNPSPASFPALGIFSCRDFIRKESCWLTSNGGDIDLWCSPWISWLSQDEYLAAFNPRVRDPQHATLSSLLDAEGVLLRDALNHWFIPEVAEKLGKFRFLEGLSRNVLVWRDSLDGRFSIKYVYRALIKGRIPPPNGIWKMIWGASVHFRTKLFLWKVSRNILPCGQKLQEVMGSVSCCVLCGTEEDSLLHLFLHCVVARQCWLRSPWGIRSDLLSFSSPLELVHWFFDPGISEPNLSFNFSQFFWFASYLCGALWQVRYKAFHEGTSACPSALLIQVQRLVAEAGESGMINTDQPPFGDVAHHLGVDLPPHEVTVYCDAAVRGGTGFFAVVAFDSENAMLDAFTAKAPVSSPLEAETMALHHAASFCSLRGWVTAVLLSDCQVLVDAVQKNNGVAHRLAACAAALDACQVFDLGEVAPLLQP</sequence>
<dbReference type="Proteomes" id="UP000583929">
    <property type="component" value="Unassembled WGS sequence"/>
</dbReference>
<dbReference type="InterPro" id="IPR026960">
    <property type="entry name" value="RVT-Znf"/>
</dbReference>
<dbReference type="PANTHER" id="PTHR47074:SF21">
    <property type="entry name" value="RNASE H TYPE-1 DOMAIN-CONTAINING PROTEIN"/>
    <property type="match status" value="1"/>
</dbReference>
<dbReference type="InterPro" id="IPR002156">
    <property type="entry name" value="RNaseH_domain"/>
</dbReference>
<organism evidence="3 4">
    <name type="scientific">Cannabis sativa</name>
    <name type="common">Hemp</name>
    <name type="synonym">Marijuana</name>
    <dbReference type="NCBI Taxonomy" id="3483"/>
    <lineage>
        <taxon>Eukaryota</taxon>
        <taxon>Viridiplantae</taxon>
        <taxon>Streptophyta</taxon>
        <taxon>Embryophyta</taxon>
        <taxon>Tracheophyta</taxon>
        <taxon>Spermatophyta</taxon>
        <taxon>Magnoliopsida</taxon>
        <taxon>eudicotyledons</taxon>
        <taxon>Gunneridae</taxon>
        <taxon>Pentapetalae</taxon>
        <taxon>rosids</taxon>
        <taxon>fabids</taxon>
        <taxon>Rosales</taxon>
        <taxon>Cannabaceae</taxon>
        <taxon>Cannabis</taxon>
    </lineage>
</organism>
<protein>
    <recommendedName>
        <fullName evidence="5">Reverse transcriptase zinc-binding domain-containing protein</fullName>
    </recommendedName>
</protein>
<evidence type="ECO:0000313" key="4">
    <source>
        <dbReference type="Proteomes" id="UP000583929"/>
    </source>
</evidence>
<dbReference type="GO" id="GO:0004523">
    <property type="term" value="F:RNA-DNA hybrid ribonuclease activity"/>
    <property type="evidence" value="ECO:0007669"/>
    <property type="project" value="InterPro"/>
</dbReference>
<evidence type="ECO:0000259" key="2">
    <source>
        <dbReference type="Pfam" id="PF13966"/>
    </source>
</evidence>
<dbReference type="InterPro" id="IPR052929">
    <property type="entry name" value="RNase_H-like_EbsB-rel"/>
</dbReference>
<gene>
    <name evidence="3" type="ORF">G4B88_010329</name>
</gene>
<feature type="domain" description="Reverse transcriptase zinc-binding" evidence="2">
    <location>
        <begin position="129"/>
        <end position="214"/>
    </location>
</feature>
<comment type="caution">
    <text evidence="3">The sequence shown here is derived from an EMBL/GenBank/DDBJ whole genome shotgun (WGS) entry which is preliminary data.</text>
</comment>
<evidence type="ECO:0000259" key="1">
    <source>
        <dbReference type="Pfam" id="PF13456"/>
    </source>
</evidence>
<reference evidence="3 4" key="1">
    <citation type="journal article" date="2020" name="bioRxiv">
        <title>Sequence and annotation of 42 cannabis genomes reveals extensive copy number variation in cannabinoid synthesis and pathogen resistance genes.</title>
        <authorList>
            <person name="Mckernan K.J."/>
            <person name="Helbert Y."/>
            <person name="Kane L.T."/>
            <person name="Ebling H."/>
            <person name="Zhang L."/>
            <person name="Liu B."/>
            <person name="Eaton Z."/>
            <person name="Mclaughlin S."/>
            <person name="Kingan S."/>
            <person name="Baybayan P."/>
            <person name="Concepcion G."/>
            <person name="Jordan M."/>
            <person name="Riva A."/>
            <person name="Barbazuk W."/>
            <person name="Harkins T."/>
        </authorList>
    </citation>
    <scope>NUCLEOTIDE SEQUENCE [LARGE SCALE GENOMIC DNA]</scope>
    <source>
        <strain evidence="4">cv. Jamaican Lion 4</strain>
        <tissue evidence="3">Leaf</tissue>
    </source>
</reference>
<dbReference type="InterPro" id="IPR012337">
    <property type="entry name" value="RNaseH-like_sf"/>
</dbReference>
<dbReference type="PANTHER" id="PTHR47074">
    <property type="entry name" value="BNAC02G40300D PROTEIN"/>
    <property type="match status" value="1"/>
</dbReference>
<evidence type="ECO:0008006" key="5">
    <source>
        <dbReference type="Google" id="ProtNLM"/>
    </source>
</evidence>
<keyword evidence="4" id="KW-1185">Reference proteome</keyword>
<dbReference type="Pfam" id="PF13456">
    <property type="entry name" value="RVT_3"/>
    <property type="match status" value="1"/>
</dbReference>